<reference evidence="3 4" key="2">
    <citation type="submission" date="2019-08" db="EMBL/GenBank/DDBJ databases">
        <title>Amycolatopsis acidicola sp. nov., isolated from peat swamp forest soil.</title>
        <authorList>
            <person name="Srisuk N."/>
        </authorList>
    </citation>
    <scope>NUCLEOTIDE SEQUENCE [LARGE SCALE GENOMIC DNA]</scope>
    <source>
        <strain evidence="3 4">TBRC 6029</strain>
    </source>
</reference>
<feature type="region of interest" description="Disordered" evidence="1">
    <location>
        <begin position="1"/>
        <end position="26"/>
    </location>
</feature>
<reference evidence="3 4" key="1">
    <citation type="submission" date="2019-07" db="EMBL/GenBank/DDBJ databases">
        <authorList>
            <person name="Duangmal K."/>
            <person name="Teo W.F.A."/>
        </authorList>
    </citation>
    <scope>NUCLEOTIDE SEQUENCE [LARGE SCALE GENOMIC DNA]</scope>
    <source>
        <strain evidence="3 4">TBRC 6029</strain>
    </source>
</reference>
<keyword evidence="4" id="KW-1185">Reference proteome</keyword>
<sequence length="353" mass="37384">MTTADARLPGIAGGGPGRRDGRPRPAGRTWLRPVRFGQLAAWEVAAFAVPLACRAYGPGAVLPAALLALFVVAATSVRVAGRHLAGWALTWIAYRLQAHDDRRRTTDPLLVLAPDLRLRQHSDRAGNRFGIAGIGDGWTAVVKLTGEPDLPAVTAIARRACEDLEIPLGSAQVLVRSRAGRRTCLLAVRYQPGYAPLAAFARGQGELGELRATARAALGVLGALYDAGCGGTVLEAGELAAELRETLGAPLTAEVTDGWRSWTAGTVSQACFMPLPGASVEPVADLQGALGTTVSYTVRRTRGGRLRDEVTIRVAWPAGTRRPQLREPSLPAVPLYGRHEAAVRATLPFALPR</sequence>
<evidence type="ECO:0000259" key="2">
    <source>
        <dbReference type="Pfam" id="PF11203"/>
    </source>
</evidence>
<dbReference type="RefSeq" id="WP_144590600.1">
    <property type="nucleotide sequence ID" value="NZ_VJWX01000237.1"/>
</dbReference>
<evidence type="ECO:0000313" key="3">
    <source>
        <dbReference type="EMBL" id="TVT44031.1"/>
    </source>
</evidence>
<feature type="compositionally biased region" description="Low complexity" evidence="1">
    <location>
        <begin position="1"/>
        <end position="10"/>
    </location>
</feature>
<dbReference type="InterPro" id="IPR050051">
    <property type="entry name" value="EccE_dom"/>
</dbReference>
<evidence type="ECO:0000256" key="1">
    <source>
        <dbReference type="SAM" id="MobiDB-lite"/>
    </source>
</evidence>
<dbReference type="Proteomes" id="UP000320011">
    <property type="component" value="Unassembled WGS sequence"/>
</dbReference>
<gene>
    <name evidence="3" type="ORF">FNH05_21975</name>
</gene>
<proteinExistence type="predicted"/>
<comment type="caution">
    <text evidence="3">The sequence shown here is derived from an EMBL/GenBank/DDBJ whole genome shotgun (WGS) entry which is preliminary data.</text>
</comment>
<organism evidence="3 4">
    <name type="scientific">Amycolatopsis rhizosphaerae</name>
    <dbReference type="NCBI Taxonomy" id="2053003"/>
    <lineage>
        <taxon>Bacteria</taxon>
        <taxon>Bacillati</taxon>
        <taxon>Actinomycetota</taxon>
        <taxon>Actinomycetes</taxon>
        <taxon>Pseudonocardiales</taxon>
        <taxon>Pseudonocardiaceae</taxon>
        <taxon>Amycolatopsis</taxon>
    </lineage>
</organism>
<dbReference type="Pfam" id="PF11203">
    <property type="entry name" value="EccE"/>
    <property type="match status" value="1"/>
</dbReference>
<evidence type="ECO:0000313" key="4">
    <source>
        <dbReference type="Proteomes" id="UP000320011"/>
    </source>
</evidence>
<dbReference type="OrthoDB" id="3604697at2"/>
<accession>A0A558C5G0</accession>
<protein>
    <submittedName>
        <fullName evidence="3">Type VII secretion protein EccE</fullName>
    </submittedName>
</protein>
<dbReference type="EMBL" id="VJWX01000237">
    <property type="protein sequence ID" value="TVT44031.1"/>
    <property type="molecule type" value="Genomic_DNA"/>
</dbReference>
<name>A0A558C5G0_9PSEU</name>
<dbReference type="AlphaFoldDB" id="A0A558C5G0"/>
<feature type="domain" description="Type VII secretion system protein EccE" evidence="2">
    <location>
        <begin position="180"/>
        <end position="272"/>
    </location>
</feature>